<dbReference type="AlphaFoldDB" id="A0A3L8E2P9"/>
<proteinExistence type="predicted"/>
<name>A0A3L8E2P9_OOCBI</name>
<dbReference type="OrthoDB" id="7547313at2759"/>
<protein>
    <submittedName>
        <fullName evidence="1">Uncharacterized protein</fullName>
    </submittedName>
</protein>
<reference evidence="1 2" key="1">
    <citation type="journal article" date="2018" name="Genome Res.">
        <title>The genomic architecture and molecular evolution of ant odorant receptors.</title>
        <authorList>
            <person name="McKenzie S.K."/>
            <person name="Kronauer D.J.C."/>
        </authorList>
    </citation>
    <scope>NUCLEOTIDE SEQUENCE [LARGE SCALE GENOMIC DNA]</scope>
    <source>
        <strain evidence="1">Clonal line C1</strain>
    </source>
</reference>
<gene>
    <name evidence="1" type="ORF">DMN91_000530</name>
</gene>
<accession>A0A3L8E2P9</accession>
<evidence type="ECO:0000313" key="1">
    <source>
        <dbReference type="EMBL" id="RLU26733.1"/>
    </source>
</evidence>
<organism evidence="1 2">
    <name type="scientific">Ooceraea biroi</name>
    <name type="common">Clonal raider ant</name>
    <name type="synonym">Cerapachys biroi</name>
    <dbReference type="NCBI Taxonomy" id="2015173"/>
    <lineage>
        <taxon>Eukaryota</taxon>
        <taxon>Metazoa</taxon>
        <taxon>Ecdysozoa</taxon>
        <taxon>Arthropoda</taxon>
        <taxon>Hexapoda</taxon>
        <taxon>Insecta</taxon>
        <taxon>Pterygota</taxon>
        <taxon>Neoptera</taxon>
        <taxon>Endopterygota</taxon>
        <taxon>Hymenoptera</taxon>
        <taxon>Apocrita</taxon>
        <taxon>Aculeata</taxon>
        <taxon>Formicoidea</taxon>
        <taxon>Formicidae</taxon>
        <taxon>Dorylinae</taxon>
        <taxon>Ooceraea</taxon>
    </lineage>
</organism>
<comment type="caution">
    <text evidence="1">The sequence shown here is derived from an EMBL/GenBank/DDBJ whole genome shotgun (WGS) entry which is preliminary data.</text>
</comment>
<sequence length="94" mass="11127">MDDEILNALNNDSELPDDVQQKLAKIIEKYQQLSDEDKEEFKKGAFDVLTKTLTKYPAAQFCPRGSHHMNLFFYFFSRCRLCFSCSVQYFLHFK</sequence>
<evidence type="ECO:0000313" key="2">
    <source>
        <dbReference type="Proteomes" id="UP000279307"/>
    </source>
</evidence>
<dbReference type="Proteomes" id="UP000279307">
    <property type="component" value="Chromosome 1"/>
</dbReference>
<dbReference type="EMBL" id="QOIP01000001">
    <property type="protein sequence ID" value="RLU26733.1"/>
    <property type="molecule type" value="Genomic_DNA"/>
</dbReference>